<protein>
    <recommendedName>
        <fullName evidence="6">ATP-dependent Clp protease proteolytic subunit</fullName>
    </recommendedName>
</protein>
<dbReference type="PRINTS" id="PR00127">
    <property type="entry name" value="CLPPROTEASEP"/>
</dbReference>
<dbReference type="RefSeq" id="WP_200170747.1">
    <property type="nucleotide sequence ID" value="NZ_BAABKQ010000001.1"/>
</dbReference>
<dbReference type="Proteomes" id="UP001500839">
    <property type="component" value="Unassembled WGS sequence"/>
</dbReference>
<dbReference type="CDD" id="cd07016">
    <property type="entry name" value="S14_ClpP_1"/>
    <property type="match status" value="1"/>
</dbReference>
<dbReference type="InterPro" id="IPR012106">
    <property type="entry name" value="Phage_Mu_Gp1"/>
</dbReference>
<organism evidence="7 8">
    <name type="scientific">Tomitella cavernea</name>
    <dbReference type="NCBI Taxonomy" id="1387982"/>
    <lineage>
        <taxon>Bacteria</taxon>
        <taxon>Bacillati</taxon>
        <taxon>Actinomycetota</taxon>
        <taxon>Actinomycetes</taxon>
        <taxon>Mycobacteriales</taxon>
        <taxon>Tomitella</taxon>
    </lineage>
</organism>
<keyword evidence="4" id="KW-0378">Hydrolase</keyword>
<dbReference type="SUPFAM" id="SSF52096">
    <property type="entry name" value="ClpP/crotonase"/>
    <property type="match status" value="1"/>
</dbReference>
<dbReference type="InterPro" id="IPR023562">
    <property type="entry name" value="ClpP/TepA"/>
</dbReference>
<accession>A0ABP9CIE7</accession>
<dbReference type="EMBL" id="BAABKQ010000001">
    <property type="protein sequence ID" value="GAA4809588.1"/>
    <property type="molecule type" value="Genomic_DNA"/>
</dbReference>
<sequence>MTKTWCRINAATKDAPPEIFIYDVIGSWFRDTDAATIAQQIKDLDADELRVRINSPGGDAFDGIAIFNALRANDARVTVVVDGLAASAASVIAMAGDVIVMGPGSQLMIHEPWLFTEGSAGDLRKDADRLDKLATSITSIYAARAGGDVDQWRELVADETWFTADEAIDAGLADRVDSSAAPDARARAGAWSMKNFRFAGREHAPAPRIPSAEAVEVPERKGGVMPTLMEDLRQRLGTAEDADEKTVLAALDEALAEQAGDGAGGISLDVVATGGGGGGGGAVVGKLDLAAEMEKRGMVAVDSETLEQLRAGAEAGAAARARQEQAEREALVDAKIQSGAVPPARRDHWIAAFAGDPEGVREALAAMPDGLIPLAEIGHAGEPEEPAADIRESAEYKSWEC</sequence>
<evidence type="ECO:0000313" key="7">
    <source>
        <dbReference type="EMBL" id="GAA4809588.1"/>
    </source>
</evidence>
<keyword evidence="8" id="KW-1185">Reference proteome</keyword>
<dbReference type="Gene3D" id="3.90.226.10">
    <property type="entry name" value="2-enoyl-CoA Hydratase, Chain A, domain 1"/>
    <property type="match status" value="1"/>
</dbReference>
<dbReference type="PANTHER" id="PTHR10381">
    <property type="entry name" value="ATP-DEPENDENT CLP PROTEASE PROTEOLYTIC SUBUNIT"/>
    <property type="match status" value="1"/>
</dbReference>
<evidence type="ECO:0000256" key="3">
    <source>
        <dbReference type="ARBA" id="ARBA00022670"/>
    </source>
</evidence>
<comment type="similarity">
    <text evidence="1 6">Belongs to the peptidase S14 family.</text>
</comment>
<dbReference type="InterPro" id="IPR029045">
    <property type="entry name" value="ClpP/crotonase-like_dom_sf"/>
</dbReference>
<dbReference type="Pfam" id="PF10123">
    <property type="entry name" value="Mu-like_Pro"/>
    <property type="match status" value="1"/>
</dbReference>
<dbReference type="PANTHER" id="PTHR10381:SF70">
    <property type="entry name" value="ATP-DEPENDENT CLP PROTEASE PROTEOLYTIC SUBUNIT"/>
    <property type="match status" value="1"/>
</dbReference>
<reference evidence="8" key="1">
    <citation type="journal article" date="2019" name="Int. J. Syst. Evol. Microbiol.">
        <title>The Global Catalogue of Microorganisms (GCM) 10K type strain sequencing project: providing services to taxonomists for standard genome sequencing and annotation.</title>
        <authorList>
            <consortium name="The Broad Institute Genomics Platform"/>
            <consortium name="The Broad Institute Genome Sequencing Center for Infectious Disease"/>
            <person name="Wu L."/>
            <person name="Ma J."/>
        </authorList>
    </citation>
    <scope>NUCLEOTIDE SEQUENCE [LARGE SCALE GENOMIC DNA]</scope>
    <source>
        <strain evidence="8">JCM 18542</strain>
    </source>
</reference>
<evidence type="ECO:0000256" key="2">
    <source>
        <dbReference type="ARBA" id="ARBA00022490"/>
    </source>
</evidence>
<evidence type="ECO:0000256" key="4">
    <source>
        <dbReference type="ARBA" id="ARBA00022801"/>
    </source>
</evidence>
<dbReference type="Pfam" id="PF00574">
    <property type="entry name" value="CLP_protease"/>
    <property type="match status" value="1"/>
</dbReference>
<evidence type="ECO:0000256" key="1">
    <source>
        <dbReference type="ARBA" id="ARBA00007039"/>
    </source>
</evidence>
<dbReference type="NCBIfam" id="NF045542">
    <property type="entry name" value="Clp_rel_HeadMat"/>
    <property type="match status" value="1"/>
</dbReference>
<keyword evidence="5" id="KW-0720">Serine protease</keyword>
<proteinExistence type="inferred from homology"/>
<keyword evidence="3" id="KW-0645">Protease</keyword>
<evidence type="ECO:0000256" key="5">
    <source>
        <dbReference type="ARBA" id="ARBA00022825"/>
    </source>
</evidence>
<evidence type="ECO:0000313" key="8">
    <source>
        <dbReference type="Proteomes" id="UP001500839"/>
    </source>
</evidence>
<keyword evidence="2" id="KW-0963">Cytoplasm</keyword>
<name>A0ABP9CIE7_9ACTN</name>
<gene>
    <name evidence="7" type="ORF">GCM10023353_12010</name>
</gene>
<dbReference type="InterPro" id="IPR001907">
    <property type="entry name" value="ClpP"/>
</dbReference>
<comment type="caution">
    <text evidence="7">The sequence shown here is derived from an EMBL/GenBank/DDBJ whole genome shotgun (WGS) entry which is preliminary data.</text>
</comment>
<evidence type="ECO:0000256" key="6">
    <source>
        <dbReference type="RuleBase" id="RU003567"/>
    </source>
</evidence>